<dbReference type="WBParaSite" id="nRc.2.0.1.t14770-RA">
    <property type="protein sequence ID" value="nRc.2.0.1.t14770-RA"/>
    <property type="gene ID" value="nRc.2.0.1.g14770"/>
</dbReference>
<name>A0A915ILS7_ROMCU</name>
<accession>A0A915ILS7</accession>
<dbReference type="AlphaFoldDB" id="A0A915ILS7"/>
<sequence>MIIIHGFFFKFVIRVRIHICKQTCHPFLLFNVQATVDHSLYSHIIVPPGPHPVIPSLLYRPLVK</sequence>
<reference evidence="2" key="1">
    <citation type="submission" date="2022-11" db="UniProtKB">
        <authorList>
            <consortium name="WormBaseParasite"/>
        </authorList>
    </citation>
    <scope>IDENTIFICATION</scope>
</reference>
<evidence type="ECO:0000313" key="1">
    <source>
        <dbReference type="Proteomes" id="UP000887565"/>
    </source>
</evidence>
<organism evidence="1 2">
    <name type="scientific">Romanomermis culicivorax</name>
    <name type="common">Nematode worm</name>
    <dbReference type="NCBI Taxonomy" id="13658"/>
    <lineage>
        <taxon>Eukaryota</taxon>
        <taxon>Metazoa</taxon>
        <taxon>Ecdysozoa</taxon>
        <taxon>Nematoda</taxon>
        <taxon>Enoplea</taxon>
        <taxon>Dorylaimia</taxon>
        <taxon>Mermithida</taxon>
        <taxon>Mermithoidea</taxon>
        <taxon>Mermithidae</taxon>
        <taxon>Romanomermis</taxon>
    </lineage>
</organism>
<evidence type="ECO:0000313" key="2">
    <source>
        <dbReference type="WBParaSite" id="nRc.2.0.1.t14770-RA"/>
    </source>
</evidence>
<protein>
    <submittedName>
        <fullName evidence="2">Ovule protein</fullName>
    </submittedName>
</protein>
<dbReference type="Proteomes" id="UP000887565">
    <property type="component" value="Unplaced"/>
</dbReference>
<proteinExistence type="predicted"/>
<keyword evidence="1" id="KW-1185">Reference proteome</keyword>